<dbReference type="AlphaFoldDB" id="A0A2J8B3Z5"/>
<sequence length="451" mass="47125">MGTTMVIAGLILSVAVLVLLTVKFKIHPFFSLIATSATFAIVSGMAFQDLIKAFTNGMGGTVADIGLVIALGTVTGALLEKSGAAEKMAEVILKITGPKHAALGLAITGYFVSIPVFCDSAFVLLSPIAKKLSKDTKISMTTMAIAMAMGLHATHMFVPPTPGPLAVAGILNADLGLVILLGMLVSIPVTLVGYYLSIYFGKKYYYIPDEETAELSKEIIKTNAKLPGAMEAFLPILMPILLMLIKTIGDMIKLSGVLMSVFDVVGTPVVALLIGLLLASLTYVRIHPEDKTAWSFDGVIADSLKTAGQIVLIVGAGGAFGAVLKASSMQGILTTTFSGLTIGILAPFLIGFIFRTCVGSATIAMVTAATMTAPLMEVLGFASPMGRVIAMLACAAGGLMVFHGNDDFFWVVVTTSKMNSSTAYKSIPIASVCQSIVALMSVFILSLIFLA</sequence>
<keyword evidence="1" id="KW-0812">Transmembrane</keyword>
<dbReference type="PANTHER" id="PTHR30354">
    <property type="entry name" value="GNT FAMILY GLUCONATE TRANSPORTER"/>
    <property type="match status" value="1"/>
</dbReference>
<feature type="transmembrane region" description="Helical" evidence="1">
    <location>
        <begin position="100"/>
        <end position="126"/>
    </location>
</feature>
<dbReference type="PANTHER" id="PTHR30354:SF11">
    <property type="entry name" value="PERMEASE"/>
    <property type="match status" value="1"/>
</dbReference>
<dbReference type="EMBL" id="NBZD01000001">
    <property type="protein sequence ID" value="PNH19493.1"/>
    <property type="molecule type" value="Genomic_DNA"/>
</dbReference>
<feature type="transmembrane region" description="Helical" evidence="1">
    <location>
        <begin position="170"/>
        <end position="196"/>
    </location>
</feature>
<reference evidence="3" key="1">
    <citation type="submission" date="2017-04" db="EMBL/GenBank/DDBJ databases">
        <authorList>
            <person name="Bumgarner R.E."/>
            <person name="Fredricks D.N."/>
            <person name="Srinivasan S."/>
        </authorList>
    </citation>
    <scope>NUCLEOTIDE SEQUENCE [LARGE SCALE GENOMIC DNA]</scope>
    <source>
        <strain evidence="3">KA00405</strain>
    </source>
</reference>
<feature type="transmembrane region" description="Helical" evidence="1">
    <location>
        <begin position="331"/>
        <end position="354"/>
    </location>
</feature>
<evidence type="ECO:0000256" key="1">
    <source>
        <dbReference type="SAM" id="Phobius"/>
    </source>
</evidence>
<dbReference type="OMA" id="KVMDICS"/>
<evidence type="ECO:0000313" key="3">
    <source>
        <dbReference type="Proteomes" id="UP000236394"/>
    </source>
</evidence>
<dbReference type="GO" id="GO:0015128">
    <property type="term" value="F:gluconate transmembrane transporter activity"/>
    <property type="evidence" value="ECO:0007669"/>
    <property type="project" value="InterPro"/>
</dbReference>
<protein>
    <submittedName>
        <fullName evidence="2">D-serine permease</fullName>
    </submittedName>
</protein>
<dbReference type="InterPro" id="IPR003474">
    <property type="entry name" value="Glcn_transporter"/>
</dbReference>
<feature type="transmembrane region" description="Helical" evidence="1">
    <location>
        <begin position="232"/>
        <end position="249"/>
    </location>
</feature>
<name>A0A2J8B3Z5_9FIRM</name>
<proteinExistence type="predicted"/>
<comment type="caution">
    <text evidence="2">The sequence shown here is derived from an EMBL/GenBank/DDBJ whole genome shotgun (WGS) entry which is preliminary data.</text>
</comment>
<feature type="transmembrane region" description="Helical" evidence="1">
    <location>
        <begin position="306"/>
        <end position="324"/>
    </location>
</feature>
<feature type="transmembrane region" description="Helical" evidence="1">
    <location>
        <begin position="261"/>
        <end position="286"/>
    </location>
</feature>
<feature type="transmembrane region" description="Helical" evidence="1">
    <location>
        <begin position="6"/>
        <end position="22"/>
    </location>
</feature>
<accession>A0A2J8B3Z5</accession>
<dbReference type="GO" id="GO:0005886">
    <property type="term" value="C:plasma membrane"/>
    <property type="evidence" value="ECO:0007669"/>
    <property type="project" value="TreeGrafter"/>
</dbReference>
<organism evidence="2 3">
    <name type="scientific">Mageeibacillus indolicus</name>
    <dbReference type="NCBI Taxonomy" id="884684"/>
    <lineage>
        <taxon>Bacteria</taxon>
        <taxon>Bacillati</taxon>
        <taxon>Bacillota</taxon>
        <taxon>Clostridia</taxon>
        <taxon>Eubacteriales</taxon>
        <taxon>Oscillospiraceae</taxon>
        <taxon>Mageeibacillus</taxon>
    </lineage>
</organism>
<dbReference type="Proteomes" id="UP000236394">
    <property type="component" value="Unassembled WGS sequence"/>
</dbReference>
<keyword evidence="1" id="KW-1133">Transmembrane helix</keyword>
<feature type="transmembrane region" description="Helical" evidence="1">
    <location>
        <begin position="388"/>
        <end position="405"/>
    </location>
</feature>
<keyword evidence="1" id="KW-0472">Membrane</keyword>
<gene>
    <name evidence="2" type="ORF">B7R76_00990</name>
</gene>
<dbReference type="Pfam" id="PF02447">
    <property type="entry name" value="GntP_permease"/>
    <property type="match status" value="1"/>
</dbReference>
<feature type="transmembrane region" description="Helical" evidence="1">
    <location>
        <begin position="29"/>
        <end position="47"/>
    </location>
</feature>
<evidence type="ECO:0000313" key="2">
    <source>
        <dbReference type="EMBL" id="PNH19493.1"/>
    </source>
</evidence>
<dbReference type="RefSeq" id="WP_012993623.1">
    <property type="nucleotide sequence ID" value="NZ_NBZD01000001.1"/>
</dbReference>
<feature type="transmembrane region" description="Helical" evidence="1">
    <location>
        <begin position="425"/>
        <end position="450"/>
    </location>
</feature>
<feature type="transmembrane region" description="Helical" evidence="1">
    <location>
        <begin position="138"/>
        <end position="158"/>
    </location>
</feature>